<evidence type="ECO:0008006" key="3">
    <source>
        <dbReference type="Google" id="ProtNLM"/>
    </source>
</evidence>
<dbReference type="InterPro" id="IPR007438">
    <property type="entry name" value="DUF488"/>
</dbReference>
<protein>
    <recommendedName>
        <fullName evidence="3">DUF488 domain-containing protein</fullName>
    </recommendedName>
</protein>
<proteinExistence type="predicted"/>
<dbReference type="PANTHER" id="PTHR39337">
    <property type="entry name" value="BLR5642 PROTEIN"/>
    <property type="match status" value="1"/>
</dbReference>
<keyword evidence="2" id="KW-1185">Reference proteome</keyword>
<evidence type="ECO:0000313" key="1">
    <source>
        <dbReference type="EMBL" id="CAI2716938.1"/>
    </source>
</evidence>
<gene>
    <name evidence="1" type="ORF">NSPWAT_0078</name>
</gene>
<reference evidence="1 2" key="1">
    <citation type="submission" date="2022-09" db="EMBL/GenBank/DDBJ databases">
        <authorList>
            <person name="Kop L."/>
        </authorList>
    </citation>
    <scope>NUCLEOTIDE SEQUENCE [LARGE SCALE GENOMIC DNA]</scope>
    <source>
        <strain evidence="1 2">347</strain>
    </source>
</reference>
<dbReference type="PANTHER" id="PTHR39337:SF1">
    <property type="entry name" value="BLR5642 PROTEIN"/>
    <property type="match status" value="1"/>
</dbReference>
<accession>A0ABM9H9X3</accession>
<evidence type="ECO:0000313" key="2">
    <source>
        <dbReference type="Proteomes" id="UP001157733"/>
    </source>
</evidence>
<sequence>MVELFQLEPHVPSKNSKPIRLYTIGFTKKSAEVFFARLKKAGVKKIIDVRLNNESQIAGFAKKQDLPFFLKKIGGIDYEHRPDLAPTQALIDEYRKEKKGVENFKKKYLKLVKQRKVEKALDPKDLDGACFLCSEDKAPDCHRHFLTQYLSQSCPTPIEVEDL</sequence>
<dbReference type="EMBL" id="OX336137">
    <property type="protein sequence ID" value="CAI2716938.1"/>
    <property type="molecule type" value="Genomic_DNA"/>
</dbReference>
<name>A0ABM9H9X3_9BACT</name>
<dbReference type="Pfam" id="PF04343">
    <property type="entry name" value="DUF488"/>
    <property type="match status" value="1"/>
</dbReference>
<organism evidence="1 2">
    <name type="scientific">Nitrospina watsonii</name>
    <dbReference type="NCBI Taxonomy" id="1323948"/>
    <lineage>
        <taxon>Bacteria</taxon>
        <taxon>Pseudomonadati</taxon>
        <taxon>Nitrospinota/Tectimicrobiota group</taxon>
        <taxon>Nitrospinota</taxon>
        <taxon>Nitrospinia</taxon>
        <taxon>Nitrospinales</taxon>
        <taxon>Nitrospinaceae</taxon>
        <taxon>Nitrospina</taxon>
    </lineage>
</organism>
<dbReference type="Proteomes" id="UP001157733">
    <property type="component" value="Chromosome"/>
</dbReference>